<gene>
    <name evidence="1" type="ORF">CKY39_03290</name>
</gene>
<protein>
    <recommendedName>
        <fullName evidence="3">Apea-like HEPN domain-containing protein</fullName>
    </recommendedName>
</protein>
<reference evidence="1 2" key="1">
    <citation type="submission" date="2017-09" db="EMBL/GenBank/DDBJ databases">
        <title>The diverse metabolic capabilities of V. boronicumulans make it an excellent choice for continued studies on novel biodegradation.</title>
        <authorList>
            <person name="Sun S."/>
        </authorList>
    </citation>
    <scope>NUCLEOTIDE SEQUENCE [LARGE SCALE GENOMIC DNA]</scope>
    <source>
        <strain evidence="1 2">J1</strain>
    </source>
</reference>
<sequence length="320" mass="35140">MLEFERPDLGAKKTDSSRYHGGALQDEVAALMSLLLGARFTVGALSRIFGPNHDPLGRPVAWHDVTLPQIIFANDRPVVPGALGTRNLSGLAPMHQLVSLTPEQCVALIRSARLYQDALWLCEREPALSWLMLVSALEGAASCWRQDSDPPLERLRMSKPEFVAELEALDVEGLPDRVATEFADSLGVTKKFVDFCLEHLPPAPTVRPSPAFQVDWTADSWKKKLQIIYRLRSKALHEGTPFPFSMCQAPDHVSGDKAPSERGTSGLAVHGLGGRWEAKDLPTNLNTFMGFTRDALLKWLQGMLEASAPSAAAEKPQTKI</sequence>
<accession>A0A250DDZ8</accession>
<dbReference type="Proteomes" id="UP000217154">
    <property type="component" value="Chromosome"/>
</dbReference>
<proteinExistence type="predicted"/>
<evidence type="ECO:0008006" key="3">
    <source>
        <dbReference type="Google" id="ProtNLM"/>
    </source>
</evidence>
<evidence type="ECO:0000313" key="1">
    <source>
        <dbReference type="EMBL" id="ATA52351.1"/>
    </source>
</evidence>
<organism evidence="1 2">
    <name type="scientific">Variovorax boronicumulans</name>
    <dbReference type="NCBI Taxonomy" id="436515"/>
    <lineage>
        <taxon>Bacteria</taxon>
        <taxon>Pseudomonadati</taxon>
        <taxon>Pseudomonadota</taxon>
        <taxon>Betaproteobacteria</taxon>
        <taxon>Burkholderiales</taxon>
        <taxon>Comamonadaceae</taxon>
        <taxon>Variovorax</taxon>
    </lineage>
</organism>
<dbReference type="AlphaFoldDB" id="A0A250DDZ8"/>
<dbReference type="EMBL" id="CP023284">
    <property type="protein sequence ID" value="ATA52351.1"/>
    <property type="molecule type" value="Genomic_DNA"/>
</dbReference>
<name>A0A250DDZ8_9BURK</name>
<dbReference type="KEGG" id="vbo:CKY39_03290"/>
<evidence type="ECO:0000313" key="2">
    <source>
        <dbReference type="Proteomes" id="UP000217154"/>
    </source>
</evidence>